<comment type="function">
    <text evidence="15">Cadherins are calcium-dependent cell adhesion proteins.</text>
</comment>
<dbReference type="SUPFAM" id="SSF49899">
    <property type="entry name" value="Concanavalin A-like lectins/glucanases"/>
    <property type="match status" value="1"/>
</dbReference>
<feature type="compositionally biased region" description="Basic and acidic residues" evidence="16">
    <location>
        <begin position="39"/>
        <end position="49"/>
    </location>
</feature>
<dbReference type="InterPro" id="IPR056370">
    <property type="entry name" value="Shg-like_Ig-like"/>
</dbReference>
<keyword evidence="10" id="KW-1015">Disulfide bond</keyword>
<evidence type="ECO:0000256" key="6">
    <source>
        <dbReference type="ARBA" id="ARBA00022837"/>
    </source>
</evidence>
<feature type="domain" description="Cadherin" evidence="20">
    <location>
        <begin position="498"/>
        <end position="589"/>
    </location>
</feature>
<dbReference type="GO" id="GO:0044331">
    <property type="term" value="P:cell-cell adhesion mediated by cadherin"/>
    <property type="evidence" value="ECO:0007669"/>
    <property type="project" value="TreeGrafter"/>
</dbReference>
<evidence type="ECO:0000259" key="19">
    <source>
        <dbReference type="PROSITE" id="PS50025"/>
    </source>
</evidence>
<evidence type="ECO:0000259" key="20">
    <source>
        <dbReference type="PROSITE" id="PS50268"/>
    </source>
</evidence>
<dbReference type="CDD" id="cd00054">
    <property type="entry name" value="EGF_CA"/>
    <property type="match status" value="1"/>
</dbReference>
<gene>
    <name evidence="21" type="primary">putative DE-cadherin</name>
    <name evidence="21" type="ORF">CLUMA_CG019480</name>
</gene>
<protein>
    <submittedName>
        <fullName evidence="21">CLUMA_CG019480, isoform A</fullName>
    </submittedName>
</protein>
<dbReference type="GO" id="GO:0098858">
    <property type="term" value="C:actin-based cell projection"/>
    <property type="evidence" value="ECO:0007669"/>
    <property type="project" value="UniProtKB-ARBA"/>
</dbReference>
<dbReference type="GO" id="GO:0007424">
    <property type="term" value="P:open tracheal system development"/>
    <property type="evidence" value="ECO:0007669"/>
    <property type="project" value="UniProtKB-ARBA"/>
</dbReference>
<dbReference type="GO" id="GO:0005509">
    <property type="term" value="F:calcium ion binding"/>
    <property type="evidence" value="ECO:0007669"/>
    <property type="project" value="UniProtKB-UniRule"/>
</dbReference>
<dbReference type="PROSITE" id="PS50025">
    <property type="entry name" value="LAM_G_DOMAIN"/>
    <property type="match status" value="1"/>
</dbReference>
<evidence type="ECO:0000256" key="16">
    <source>
        <dbReference type="SAM" id="MobiDB-lite"/>
    </source>
</evidence>
<dbReference type="CDD" id="cd00110">
    <property type="entry name" value="LamG"/>
    <property type="match status" value="1"/>
</dbReference>
<dbReference type="FunFam" id="2.60.40.60:FF:000033">
    <property type="entry name" value="FAT atypical cadherin 1"/>
    <property type="match status" value="1"/>
</dbReference>
<evidence type="ECO:0000256" key="8">
    <source>
        <dbReference type="ARBA" id="ARBA00022989"/>
    </source>
</evidence>
<evidence type="ECO:0000256" key="5">
    <source>
        <dbReference type="ARBA" id="ARBA00022737"/>
    </source>
</evidence>
<dbReference type="EMBL" id="CVRI01000067">
    <property type="protein sequence ID" value="CRL06512.1"/>
    <property type="molecule type" value="Genomic_DNA"/>
</dbReference>
<dbReference type="PROSITE" id="PS50268">
    <property type="entry name" value="CADHERIN_2"/>
    <property type="match status" value="7"/>
</dbReference>
<feature type="domain" description="Cadherin" evidence="20">
    <location>
        <begin position="716"/>
        <end position="812"/>
    </location>
</feature>
<feature type="domain" description="Laminin G" evidence="19">
    <location>
        <begin position="1088"/>
        <end position="1276"/>
    </location>
</feature>
<dbReference type="SMART" id="SM00112">
    <property type="entry name" value="CA"/>
    <property type="match status" value="7"/>
</dbReference>
<feature type="signal peptide" evidence="18">
    <location>
        <begin position="1"/>
        <end position="27"/>
    </location>
</feature>
<comment type="subcellular location">
    <subcellularLocation>
        <location evidence="1 14">Cell membrane</location>
        <topology evidence="1 14">Single-pass type I membrane protein</topology>
    </subcellularLocation>
</comment>
<evidence type="ECO:0000256" key="12">
    <source>
        <dbReference type="PROSITE-ProRule" id="PRU00043"/>
    </source>
</evidence>
<dbReference type="FunFam" id="4.10.900.10:FF:000012">
    <property type="entry name" value="Putative DE-cadherin"/>
    <property type="match status" value="1"/>
</dbReference>
<dbReference type="GO" id="GO:0007156">
    <property type="term" value="P:homophilic cell adhesion via plasma membrane adhesion molecules"/>
    <property type="evidence" value="ECO:0007669"/>
    <property type="project" value="InterPro"/>
</dbReference>
<dbReference type="PANTHER" id="PTHR24027:SF422">
    <property type="entry name" value="CADHERIN DOMAIN-CONTAINING PROTEIN"/>
    <property type="match status" value="1"/>
</dbReference>
<dbReference type="GO" id="GO:0007297">
    <property type="term" value="P:follicle cell of egg chamber migration"/>
    <property type="evidence" value="ECO:0007669"/>
    <property type="project" value="UniProtKB-ARBA"/>
</dbReference>
<dbReference type="GO" id="GO:0048589">
    <property type="term" value="P:developmental growth"/>
    <property type="evidence" value="ECO:0007669"/>
    <property type="project" value="UniProtKB-ARBA"/>
</dbReference>
<dbReference type="Proteomes" id="UP000183832">
    <property type="component" value="Unassembled WGS sequence"/>
</dbReference>
<evidence type="ECO:0000256" key="10">
    <source>
        <dbReference type="ARBA" id="ARBA00023157"/>
    </source>
</evidence>
<feature type="region of interest" description="Disordered" evidence="16">
    <location>
        <begin position="1446"/>
        <end position="1465"/>
    </location>
</feature>
<dbReference type="Pfam" id="PF02210">
    <property type="entry name" value="Laminin_G_2"/>
    <property type="match status" value="1"/>
</dbReference>
<dbReference type="PANTHER" id="PTHR24027">
    <property type="entry name" value="CADHERIN-23"/>
    <property type="match status" value="1"/>
</dbReference>
<dbReference type="InterPro" id="IPR039808">
    <property type="entry name" value="Cadherin"/>
</dbReference>
<feature type="chain" id="PRO_5013108516" evidence="18">
    <location>
        <begin position="28"/>
        <end position="1465"/>
    </location>
</feature>
<dbReference type="GO" id="GO:0016339">
    <property type="term" value="P:calcium-dependent cell-cell adhesion via plasma membrane cell adhesion molecules"/>
    <property type="evidence" value="ECO:0007669"/>
    <property type="project" value="TreeGrafter"/>
</dbReference>
<evidence type="ECO:0000256" key="13">
    <source>
        <dbReference type="PROSITE-ProRule" id="PRU00122"/>
    </source>
</evidence>
<organism evidence="21 22">
    <name type="scientific">Clunio marinus</name>
    <dbReference type="NCBI Taxonomy" id="568069"/>
    <lineage>
        <taxon>Eukaryota</taxon>
        <taxon>Metazoa</taxon>
        <taxon>Ecdysozoa</taxon>
        <taxon>Arthropoda</taxon>
        <taxon>Hexapoda</taxon>
        <taxon>Insecta</taxon>
        <taxon>Pterygota</taxon>
        <taxon>Neoptera</taxon>
        <taxon>Endopterygota</taxon>
        <taxon>Diptera</taxon>
        <taxon>Nematocera</taxon>
        <taxon>Chironomoidea</taxon>
        <taxon>Chironomidae</taxon>
        <taxon>Clunio</taxon>
    </lineage>
</organism>
<keyword evidence="9 17" id="KW-0472">Membrane</keyword>
<dbReference type="CDD" id="cd11304">
    <property type="entry name" value="Cadherin_repeat"/>
    <property type="match status" value="8"/>
</dbReference>
<dbReference type="GO" id="GO:0008013">
    <property type="term" value="F:beta-catenin binding"/>
    <property type="evidence" value="ECO:0007669"/>
    <property type="project" value="TreeGrafter"/>
</dbReference>
<evidence type="ECO:0000256" key="4">
    <source>
        <dbReference type="ARBA" id="ARBA00022729"/>
    </source>
</evidence>
<dbReference type="GO" id="GO:0000902">
    <property type="term" value="P:cell morphogenesis"/>
    <property type="evidence" value="ECO:0007669"/>
    <property type="project" value="TreeGrafter"/>
</dbReference>
<dbReference type="FunFam" id="2.60.40.60:FF:000058">
    <property type="entry name" value="FAT atypical cadherin 3"/>
    <property type="match status" value="1"/>
</dbReference>
<dbReference type="GO" id="GO:0048565">
    <property type="term" value="P:digestive tract development"/>
    <property type="evidence" value="ECO:0007669"/>
    <property type="project" value="UniProtKB-ARBA"/>
</dbReference>
<feature type="domain" description="Cadherin" evidence="20">
    <location>
        <begin position="161"/>
        <end position="268"/>
    </location>
</feature>
<dbReference type="SMART" id="SM00282">
    <property type="entry name" value="LamG"/>
    <property type="match status" value="1"/>
</dbReference>
<name>A0A1J1J2E2_9DIPT</name>
<dbReference type="InterPro" id="IPR015919">
    <property type="entry name" value="Cadherin-like_sf"/>
</dbReference>
<sequence length="1465" mass="164974">MKMKKFTKRKEVLCFLLVCTIIHGILGDNNISDNTNKWSSREGGNDNRKPQIRNCKGYAPVIKEEQSPGAFVTKIDAFDPDKQDRIEFSFITANNEKSKFKIDPASGMITTQHAFDRDEPAREKEVYVTVRVTDNGRPALDDVCTFKVTIEDINDNPPVFDKSKYLEPMAEDKQVNKVVTRISATDLDDGDNSIVMYELMTNKPNHHKYFRMDNSSGIIYLDRPIDKKPGQFYTINVRAYNIYPDQSQQAETEIKIEVIESNKKPPSFVDPPNDPIILKENFNNFDKPLVTLSAISNVPEKPELIFELITGRTEQTNNKKTFVLTQNGNDASIFLGKFLDYESITDYSLTVTVRNSHDIFTEHIIKIKVEDVNDNIPSFVEIDSGAILENEPPGTQVMQVRAIDMDATPPFNIIAFELADNTEYFSIDQQGIITAKVSFDREERESYNVKVVATDGAPSALFTTGKHNVASQVFRIDIADKNDHPPKFKQDEYLADRVPEDANLNTLVIEVQAIDRDTASAIEYSIESGNTNNSFKIEQSTGRITINHQLDYEQITEYQLRIKAFDGIYSDYATVKINIANVNDCPPEFLEDEYRNEILEEQIHQDCIVTIGAYDPDIKDRNLPQHIKYEVSKKDQRELLTIDEFGCLKNIKPLDRDKPNGQKSWQILVSAIDEDGQGLASTKFVTIILIDINDNAPFLNMEMPVIWPENHHEDRITTLVADDYDEKTTNGFTYEFKIADTASNDIKNKFAIQNNEDLVALTVFDREEQKEYFIPILISDAGIPQQSNISYLHIVIGDVNDNAMEEGSSSIFVYNYKGEAPNTEIGRVYVADPDDWDLPDKSFFWRDGPHSSFSLDEDTGMITMLYGTQDDTYDLYFRVIEESDLIARHEVDATVQVTVKDIPEEAVDKSGSIRFHDISAEKFIDENPISPKEKLRAALSELFNTSTANIDIFTVLKNELDSSVLDVRFSAHGSPYYEPEKLNGKIAQQQLKLEEELGMKMLMINIDECLIERAKCESSCVNVLEKSNVPLAVYTNRTSFVGVNAFITAQCACLETQRSGEPFCLNGGTTYANTCECPKGFEGPSCEQISVGFSGNSWALYPPIDPCETTKISLELKPETSDGLVMYVGPMSYNQRMPIQDFLALEIVNGHPVLTVDYGTGAVRIQHNYTRLVAGRLHTIDIILTKTSIEMTVDQCKLSSCMGLGAPQGKNEFLNVNSPIHLGGSSVDLKALSAAFNWFYTPSTRGYIGCIRKLTINDQTYNLGQSSLSHNIDPGCEKSLTAAVTFGVANNFIYALIACIILLLILILAVVVHKKSYDGWHEKDMDDIRETIINYEDEGGGERDTDYDLNVLRGPPIYEDKPYKDLRQKEAHEVPDIGAFLIDKKDACDKDNDAYPIDDVRHYAYEGDGNSSGSLSSLASCTDDGDLKFNYLSNFGPRFRKLADMYGEEPSDTDSNVDADEGWRI</sequence>
<keyword evidence="4 18" id="KW-0732">Signal</keyword>
<keyword evidence="5" id="KW-0677">Repeat</keyword>
<feature type="transmembrane region" description="Helical" evidence="17">
    <location>
        <begin position="1292"/>
        <end position="1312"/>
    </location>
</feature>
<keyword evidence="22" id="KW-1185">Reference proteome</keyword>
<dbReference type="GO" id="GO:0007163">
    <property type="term" value="P:establishment or maintenance of cell polarity"/>
    <property type="evidence" value="ECO:0007669"/>
    <property type="project" value="UniProtKB-ARBA"/>
</dbReference>
<dbReference type="GO" id="GO:0009887">
    <property type="term" value="P:animal organ morphogenesis"/>
    <property type="evidence" value="ECO:0007669"/>
    <property type="project" value="UniProtKB-ARBA"/>
</dbReference>
<dbReference type="InterPro" id="IPR020894">
    <property type="entry name" value="Cadherin_CS"/>
</dbReference>
<dbReference type="Gene3D" id="2.60.120.200">
    <property type="match status" value="1"/>
</dbReference>
<dbReference type="OrthoDB" id="6252479at2759"/>
<evidence type="ECO:0000256" key="17">
    <source>
        <dbReference type="SAM" id="Phobius"/>
    </source>
</evidence>
<dbReference type="Pfam" id="PF24811">
    <property type="entry name" value="Ig_Shg"/>
    <property type="match status" value="1"/>
</dbReference>
<keyword evidence="11" id="KW-0325">Glycoprotein</keyword>
<evidence type="ECO:0000256" key="1">
    <source>
        <dbReference type="ARBA" id="ARBA00004251"/>
    </source>
</evidence>
<dbReference type="GO" id="GO:0007043">
    <property type="term" value="P:cell-cell junction assembly"/>
    <property type="evidence" value="ECO:0007669"/>
    <property type="project" value="TreeGrafter"/>
</dbReference>
<proteinExistence type="predicted"/>
<dbReference type="SUPFAM" id="SSF49313">
    <property type="entry name" value="Cadherin-like"/>
    <property type="match status" value="8"/>
</dbReference>
<evidence type="ECO:0000256" key="15">
    <source>
        <dbReference type="RuleBase" id="RU004357"/>
    </source>
</evidence>
<dbReference type="PRINTS" id="PR00205">
    <property type="entry name" value="CADHERIN"/>
</dbReference>
<feature type="region of interest" description="Disordered" evidence="16">
    <location>
        <begin position="32"/>
        <end position="53"/>
    </location>
</feature>
<dbReference type="GO" id="GO:0008104">
    <property type="term" value="P:intracellular protein localization"/>
    <property type="evidence" value="ECO:0007669"/>
    <property type="project" value="UniProtKB-ARBA"/>
</dbReference>
<keyword evidence="8 17" id="KW-1133">Transmembrane helix</keyword>
<evidence type="ECO:0000256" key="14">
    <source>
        <dbReference type="RuleBase" id="RU003318"/>
    </source>
</evidence>
<evidence type="ECO:0000313" key="21">
    <source>
        <dbReference type="EMBL" id="CRL06512.1"/>
    </source>
</evidence>
<dbReference type="GO" id="GO:0001736">
    <property type="term" value="P:establishment of planar polarity"/>
    <property type="evidence" value="ECO:0007669"/>
    <property type="project" value="UniProtKB-ARBA"/>
</dbReference>
<dbReference type="Gene3D" id="4.10.900.10">
    <property type="entry name" value="TCF3-CBD (Catenin binding domain)"/>
    <property type="match status" value="1"/>
</dbReference>
<feature type="domain" description="Cadherin" evidence="20">
    <location>
        <begin position="387"/>
        <end position="488"/>
    </location>
</feature>
<dbReference type="InterPro" id="IPR000233">
    <property type="entry name" value="Cadherin_Y-type_LIR"/>
</dbReference>
<evidence type="ECO:0000256" key="3">
    <source>
        <dbReference type="ARBA" id="ARBA00022692"/>
    </source>
</evidence>
<reference evidence="21 22" key="1">
    <citation type="submission" date="2015-04" db="EMBL/GenBank/DDBJ databases">
        <authorList>
            <person name="Syromyatnikov M.Y."/>
            <person name="Popov V.N."/>
        </authorList>
    </citation>
    <scope>NUCLEOTIDE SEQUENCE [LARGE SCALE GENOMIC DNA]</scope>
</reference>
<evidence type="ECO:0000313" key="22">
    <source>
        <dbReference type="Proteomes" id="UP000183832"/>
    </source>
</evidence>
<dbReference type="InterPro" id="IPR001791">
    <property type="entry name" value="Laminin_G"/>
</dbReference>
<dbReference type="InterPro" id="IPR027397">
    <property type="entry name" value="Catenin-bd_sf"/>
</dbReference>
<evidence type="ECO:0000256" key="2">
    <source>
        <dbReference type="ARBA" id="ARBA00022536"/>
    </source>
</evidence>
<evidence type="ECO:0000256" key="11">
    <source>
        <dbReference type="ARBA" id="ARBA00023180"/>
    </source>
</evidence>
<dbReference type="InterPro" id="IPR002126">
    <property type="entry name" value="Cadherin-like_dom"/>
</dbReference>
<evidence type="ECO:0000256" key="9">
    <source>
        <dbReference type="ARBA" id="ARBA00023136"/>
    </source>
</evidence>
<dbReference type="GO" id="GO:0016342">
    <property type="term" value="C:catenin complex"/>
    <property type="evidence" value="ECO:0007669"/>
    <property type="project" value="TreeGrafter"/>
</dbReference>
<dbReference type="FunFam" id="2.60.40.60:FF:000032">
    <property type="entry name" value="FAT atypical cadherin 1"/>
    <property type="match status" value="1"/>
</dbReference>
<dbReference type="GO" id="GO:0005912">
    <property type="term" value="C:adherens junction"/>
    <property type="evidence" value="ECO:0007669"/>
    <property type="project" value="TreeGrafter"/>
</dbReference>
<evidence type="ECO:0000256" key="18">
    <source>
        <dbReference type="SAM" id="SignalP"/>
    </source>
</evidence>
<keyword evidence="6 12" id="KW-0106">Calcium</keyword>
<keyword evidence="2" id="KW-0245">EGF-like domain</keyword>
<dbReference type="GO" id="GO:0035239">
    <property type="term" value="P:tube morphogenesis"/>
    <property type="evidence" value="ECO:0007669"/>
    <property type="project" value="UniProtKB-ARBA"/>
</dbReference>
<feature type="domain" description="Cadherin" evidence="20">
    <location>
        <begin position="62"/>
        <end position="160"/>
    </location>
</feature>
<dbReference type="GO" id="GO:0045296">
    <property type="term" value="F:cadherin binding"/>
    <property type="evidence" value="ECO:0007669"/>
    <property type="project" value="TreeGrafter"/>
</dbReference>
<dbReference type="InterPro" id="IPR013320">
    <property type="entry name" value="ConA-like_dom_sf"/>
</dbReference>
<dbReference type="STRING" id="568069.A0A1J1J2E2"/>
<dbReference type="Pfam" id="PF01049">
    <property type="entry name" value="CADH_Y-type_LIR"/>
    <property type="match status" value="1"/>
</dbReference>
<dbReference type="Gene3D" id="2.60.40.60">
    <property type="entry name" value="Cadherins"/>
    <property type="match status" value="7"/>
</dbReference>
<evidence type="ECO:0000256" key="7">
    <source>
        <dbReference type="ARBA" id="ARBA00022889"/>
    </source>
</evidence>
<dbReference type="PROSITE" id="PS00232">
    <property type="entry name" value="CADHERIN_1"/>
    <property type="match status" value="3"/>
</dbReference>
<keyword evidence="3 14" id="KW-0812">Transmembrane</keyword>
<comment type="caution">
    <text evidence="13">Lacks conserved residue(s) required for the propagation of feature annotation.</text>
</comment>
<feature type="domain" description="Cadherin" evidence="20">
    <location>
        <begin position="590"/>
        <end position="699"/>
    </location>
</feature>
<dbReference type="GO" id="GO:0007431">
    <property type="term" value="P:salivary gland development"/>
    <property type="evidence" value="ECO:0007669"/>
    <property type="project" value="UniProtKB-ARBA"/>
</dbReference>
<dbReference type="GO" id="GO:0034332">
    <property type="term" value="P:adherens junction organization"/>
    <property type="evidence" value="ECO:0007669"/>
    <property type="project" value="TreeGrafter"/>
</dbReference>
<keyword evidence="7 14" id="KW-0130">Cell adhesion</keyword>
<accession>A0A1J1J2E2</accession>
<feature type="domain" description="Cadherin" evidence="20">
    <location>
        <begin position="303"/>
        <end position="379"/>
    </location>
</feature>
<dbReference type="Pfam" id="PF00028">
    <property type="entry name" value="Cadherin"/>
    <property type="match status" value="5"/>
</dbReference>
<dbReference type="FunFam" id="2.60.120.200:FF:000214">
    <property type="entry name" value="DE cadherin-like protein"/>
    <property type="match status" value="1"/>
</dbReference>